<comment type="caution">
    <text evidence="1">The sequence shown here is derived from an EMBL/GenBank/DDBJ whole genome shotgun (WGS) entry which is preliminary data.</text>
</comment>
<evidence type="ECO:0000313" key="2">
    <source>
        <dbReference type="Proteomes" id="UP001500506"/>
    </source>
</evidence>
<sequence>MPANQPHPTQPVTWVSLMWNNSLAFVRVRDAVRPRTVVLIVTVGTRPGPVIMQFA</sequence>
<reference evidence="1 2" key="1">
    <citation type="journal article" date="2019" name="Int. J. Syst. Evol. Microbiol.">
        <title>The Global Catalogue of Microorganisms (GCM) 10K type strain sequencing project: providing services to taxonomists for standard genome sequencing and annotation.</title>
        <authorList>
            <consortium name="The Broad Institute Genomics Platform"/>
            <consortium name="The Broad Institute Genome Sequencing Center for Infectious Disease"/>
            <person name="Wu L."/>
            <person name="Ma J."/>
        </authorList>
    </citation>
    <scope>NUCLEOTIDE SEQUENCE [LARGE SCALE GENOMIC DNA]</scope>
    <source>
        <strain evidence="1 2">JCM 14319</strain>
    </source>
</reference>
<dbReference type="Proteomes" id="UP001500506">
    <property type="component" value="Unassembled WGS sequence"/>
</dbReference>
<evidence type="ECO:0000313" key="1">
    <source>
        <dbReference type="EMBL" id="GAA1767699.1"/>
    </source>
</evidence>
<accession>A0ABN2KW00</accession>
<proteinExistence type="predicted"/>
<dbReference type="EMBL" id="BAAANH010000006">
    <property type="protein sequence ID" value="GAA1767699.1"/>
    <property type="molecule type" value="Genomic_DNA"/>
</dbReference>
<keyword evidence="2" id="KW-1185">Reference proteome</keyword>
<protein>
    <submittedName>
        <fullName evidence="1">Uncharacterized protein</fullName>
    </submittedName>
</protein>
<organism evidence="1 2">
    <name type="scientific">Agromyces humatus</name>
    <dbReference type="NCBI Taxonomy" id="279573"/>
    <lineage>
        <taxon>Bacteria</taxon>
        <taxon>Bacillati</taxon>
        <taxon>Actinomycetota</taxon>
        <taxon>Actinomycetes</taxon>
        <taxon>Micrococcales</taxon>
        <taxon>Microbacteriaceae</taxon>
        <taxon>Agromyces</taxon>
    </lineage>
</organism>
<name>A0ABN2KW00_9MICO</name>
<gene>
    <name evidence="1" type="ORF">GCM10009747_30520</name>
</gene>